<keyword evidence="6 7" id="KW-0472">Membrane</keyword>
<evidence type="ECO:0000313" key="10">
    <source>
        <dbReference type="Proteomes" id="UP001332192"/>
    </source>
</evidence>
<dbReference type="Pfam" id="PF00528">
    <property type="entry name" value="BPD_transp_1"/>
    <property type="match status" value="1"/>
</dbReference>
<evidence type="ECO:0000259" key="8">
    <source>
        <dbReference type="PROSITE" id="PS50928"/>
    </source>
</evidence>
<feature type="transmembrane region" description="Helical" evidence="7">
    <location>
        <begin position="255"/>
        <end position="276"/>
    </location>
</feature>
<dbReference type="InterPro" id="IPR035906">
    <property type="entry name" value="MetI-like_sf"/>
</dbReference>
<dbReference type="SUPFAM" id="SSF161098">
    <property type="entry name" value="MetI-like"/>
    <property type="match status" value="1"/>
</dbReference>
<sequence>MHRTDERRFRDAVSKTLTRFGLVLVTAIVVVWVILPFYWGISMSFRPAAQALQISGLAVPGLSFRPTAENWMTELHVPEMRRSMVNSMLAGLGGTAIALLLGAPAAYSLARFRFTRPKNRDITIWFISQRVMPPVVVAIPFFLTMRALHLLDTLIALVLVNATFTMPFVIAILVQSFRDLPPDLEEAALLDGATHIGAMLRVAIPLVAPSLVAAGLIGFAFSWNEFLMALTLTSRDAITMPVRIASGYDTRGAQFWYIAVRSLLAMSPPAIVAIIAQRFVVRGLTLGAVRG</sequence>
<comment type="subcellular location">
    <subcellularLocation>
        <location evidence="1 7">Cell membrane</location>
        <topology evidence="1 7">Multi-pass membrane protein</topology>
    </subcellularLocation>
</comment>
<protein>
    <submittedName>
        <fullName evidence="9">Carbohydrate ABC transporter permease</fullName>
    </submittedName>
</protein>
<feature type="transmembrane region" description="Helical" evidence="7">
    <location>
        <begin position="88"/>
        <end position="110"/>
    </location>
</feature>
<evidence type="ECO:0000256" key="1">
    <source>
        <dbReference type="ARBA" id="ARBA00004651"/>
    </source>
</evidence>
<evidence type="ECO:0000256" key="5">
    <source>
        <dbReference type="ARBA" id="ARBA00022989"/>
    </source>
</evidence>
<comment type="similarity">
    <text evidence="7">Belongs to the binding-protein-dependent transport system permease family.</text>
</comment>
<dbReference type="PANTHER" id="PTHR32243:SF18">
    <property type="entry name" value="INNER MEMBRANE ABC TRANSPORTER PERMEASE PROTEIN YCJP"/>
    <property type="match status" value="1"/>
</dbReference>
<accession>A0ABZ1BZH0</accession>
<evidence type="ECO:0000256" key="2">
    <source>
        <dbReference type="ARBA" id="ARBA00022448"/>
    </source>
</evidence>
<keyword evidence="4 7" id="KW-0812">Transmembrane</keyword>
<evidence type="ECO:0000256" key="4">
    <source>
        <dbReference type="ARBA" id="ARBA00022692"/>
    </source>
</evidence>
<feature type="transmembrane region" description="Helical" evidence="7">
    <location>
        <begin position="154"/>
        <end position="177"/>
    </location>
</feature>
<dbReference type="CDD" id="cd06261">
    <property type="entry name" value="TM_PBP2"/>
    <property type="match status" value="1"/>
</dbReference>
<dbReference type="RefSeq" id="WP_324716758.1">
    <property type="nucleotide sequence ID" value="NZ_CP141615.1"/>
</dbReference>
<dbReference type="PANTHER" id="PTHR32243">
    <property type="entry name" value="MALTOSE TRANSPORT SYSTEM PERMEASE-RELATED"/>
    <property type="match status" value="1"/>
</dbReference>
<evidence type="ECO:0000313" key="9">
    <source>
        <dbReference type="EMBL" id="WRP17488.1"/>
    </source>
</evidence>
<evidence type="ECO:0000256" key="7">
    <source>
        <dbReference type="RuleBase" id="RU363032"/>
    </source>
</evidence>
<dbReference type="Gene3D" id="1.10.3720.10">
    <property type="entry name" value="MetI-like"/>
    <property type="match status" value="1"/>
</dbReference>
<dbReference type="Proteomes" id="UP001332192">
    <property type="component" value="Chromosome"/>
</dbReference>
<evidence type="ECO:0000256" key="6">
    <source>
        <dbReference type="ARBA" id="ARBA00023136"/>
    </source>
</evidence>
<feature type="domain" description="ABC transmembrane type-1" evidence="8">
    <location>
        <begin position="84"/>
        <end position="276"/>
    </location>
</feature>
<feature type="transmembrane region" description="Helical" evidence="7">
    <location>
        <begin position="20"/>
        <end position="39"/>
    </location>
</feature>
<reference evidence="9 10" key="1">
    <citation type="journal article" date="2024" name="Front. Microbiol.">
        <title>Novel thermophilic genera Geochorda gen. nov. and Carboxydochorda gen. nov. from the deep terrestrial subsurface reveal the ecophysiological diversity in the class Limnochordia.</title>
        <authorList>
            <person name="Karnachuk O.V."/>
            <person name="Lukina A.P."/>
            <person name="Avakyan M.R."/>
            <person name="Kadnikov V.V."/>
            <person name="Begmatov S."/>
            <person name="Beletsky A.V."/>
            <person name="Vlasova K.G."/>
            <person name="Novikov A.A."/>
            <person name="Shcherbakova V.A."/>
            <person name="Mardanov A.V."/>
            <person name="Ravin N.V."/>
        </authorList>
    </citation>
    <scope>NUCLEOTIDE SEQUENCE [LARGE SCALE GENOMIC DNA]</scope>
    <source>
        <strain evidence="9 10">L945</strain>
    </source>
</reference>
<feature type="transmembrane region" description="Helical" evidence="7">
    <location>
        <begin position="131"/>
        <end position="148"/>
    </location>
</feature>
<keyword evidence="3" id="KW-1003">Cell membrane</keyword>
<dbReference type="EMBL" id="CP141615">
    <property type="protein sequence ID" value="WRP17488.1"/>
    <property type="molecule type" value="Genomic_DNA"/>
</dbReference>
<gene>
    <name evidence="9" type="ORF">U7230_00270</name>
</gene>
<dbReference type="InterPro" id="IPR000515">
    <property type="entry name" value="MetI-like"/>
</dbReference>
<proteinExistence type="inferred from homology"/>
<name>A0ABZ1BZH0_9FIRM</name>
<dbReference type="InterPro" id="IPR050901">
    <property type="entry name" value="BP-dep_ABC_trans_perm"/>
</dbReference>
<evidence type="ECO:0000256" key="3">
    <source>
        <dbReference type="ARBA" id="ARBA00022475"/>
    </source>
</evidence>
<keyword evidence="2 7" id="KW-0813">Transport</keyword>
<dbReference type="PROSITE" id="PS50928">
    <property type="entry name" value="ABC_TM1"/>
    <property type="match status" value="1"/>
</dbReference>
<feature type="transmembrane region" description="Helical" evidence="7">
    <location>
        <begin position="198"/>
        <end position="223"/>
    </location>
</feature>
<keyword evidence="5 7" id="KW-1133">Transmembrane helix</keyword>
<keyword evidence="10" id="KW-1185">Reference proteome</keyword>
<organism evidence="9 10">
    <name type="scientific">Carboxydichorda subterranea</name>
    <dbReference type="NCBI Taxonomy" id="3109565"/>
    <lineage>
        <taxon>Bacteria</taxon>
        <taxon>Bacillati</taxon>
        <taxon>Bacillota</taxon>
        <taxon>Limnochordia</taxon>
        <taxon>Limnochordales</taxon>
        <taxon>Geochordaceae</taxon>
        <taxon>Carboxydichorda</taxon>
    </lineage>
</organism>